<name>A0A3Q9G6P8_9ACTO</name>
<reference evidence="1 2" key="1">
    <citation type="submission" date="2018-12" db="EMBL/GenBank/DDBJ databases">
        <title>Complete genome sequence of Flaviflexus sp. H23T48.</title>
        <authorList>
            <person name="Bae J.-W."/>
            <person name="Lee J.-Y."/>
        </authorList>
    </citation>
    <scope>NUCLEOTIDE SEQUENCE [LARGE SCALE GENOMIC DNA]</scope>
    <source>
        <strain evidence="1 2">H23T48</strain>
    </source>
</reference>
<dbReference type="EMBL" id="CP034593">
    <property type="protein sequence ID" value="AZQ76416.1"/>
    <property type="molecule type" value="Genomic_DNA"/>
</dbReference>
<evidence type="ECO:0000313" key="1">
    <source>
        <dbReference type="EMBL" id="AZQ76416.1"/>
    </source>
</evidence>
<keyword evidence="2" id="KW-1185">Reference proteome</keyword>
<dbReference type="Proteomes" id="UP000280344">
    <property type="component" value="Chromosome"/>
</dbReference>
<sequence>MAPTRTDRVDTVAIPIPNEELIVPVAEHEPDIAVATGVGVAEVEVLIAADANGVDTVAVPVADNRMVGRLSVRELNVGIATLPRVIEEEVVVIVREE</sequence>
<proteinExistence type="predicted"/>
<protein>
    <submittedName>
        <fullName evidence="1">Uncharacterized protein</fullName>
    </submittedName>
</protein>
<dbReference type="AlphaFoldDB" id="A0A3Q9G6P8"/>
<accession>A0A3Q9G6P8</accession>
<organism evidence="1 2">
    <name type="scientific">Flaviflexus ciconiae</name>
    <dbReference type="NCBI Taxonomy" id="2496867"/>
    <lineage>
        <taxon>Bacteria</taxon>
        <taxon>Bacillati</taxon>
        <taxon>Actinomycetota</taxon>
        <taxon>Actinomycetes</taxon>
        <taxon>Actinomycetales</taxon>
        <taxon>Actinomycetaceae</taxon>
        <taxon>Flaviflexus</taxon>
    </lineage>
</organism>
<evidence type="ECO:0000313" key="2">
    <source>
        <dbReference type="Proteomes" id="UP000280344"/>
    </source>
</evidence>
<gene>
    <name evidence="1" type="ORF">EJ997_02720</name>
</gene>
<dbReference type="KEGG" id="flh:EJ997_02720"/>